<evidence type="ECO:0000313" key="1">
    <source>
        <dbReference type="EMBL" id="TGO05192.1"/>
    </source>
</evidence>
<dbReference type="EMBL" id="RHPJ01000002">
    <property type="protein sequence ID" value="TGO05192.1"/>
    <property type="molecule type" value="Genomic_DNA"/>
</dbReference>
<reference evidence="1 2" key="1">
    <citation type="submission" date="2018-11" db="EMBL/GenBank/DDBJ databases">
        <title>Complete genome sequencing of the Actinobacteria Serinibacter sp. K3-2.</title>
        <authorList>
            <person name="Rakitin A.L."/>
            <person name="Beletsky A.V."/>
            <person name="Mardanov A.V."/>
            <person name="Ravin N.V."/>
            <person name="Gromova A.S."/>
            <person name="Filippova S.N."/>
            <person name="Gal'Chenko V.F."/>
        </authorList>
    </citation>
    <scope>NUCLEOTIDE SEQUENCE [LARGE SCALE GENOMIC DNA]</scope>
    <source>
        <strain evidence="1 2">K3-2</strain>
    </source>
</reference>
<accession>A0A4Z1E354</accession>
<gene>
    <name evidence="1" type="ORF">SERN_1196</name>
</gene>
<comment type="caution">
    <text evidence="1">The sequence shown here is derived from an EMBL/GenBank/DDBJ whole genome shotgun (WGS) entry which is preliminary data.</text>
</comment>
<dbReference type="AlphaFoldDB" id="A0A4Z1E354"/>
<sequence length="55" mass="6026">MLIGQRRPKPDEAGAEHLDLDGDLKARLGVDPGDEYASPLSISGVNLHVYRTQPR</sequence>
<proteinExistence type="predicted"/>
<name>A0A4Z1E354_9MICO</name>
<keyword evidence="2" id="KW-1185">Reference proteome</keyword>
<dbReference type="Proteomes" id="UP000297318">
    <property type="component" value="Unassembled WGS sequence"/>
</dbReference>
<organism evidence="1 2">
    <name type="scientific">Serinibacter arcticus</name>
    <dbReference type="NCBI Taxonomy" id="1655435"/>
    <lineage>
        <taxon>Bacteria</taxon>
        <taxon>Bacillati</taxon>
        <taxon>Actinomycetota</taxon>
        <taxon>Actinomycetes</taxon>
        <taxon>Micrococcales</taxon>
        <taxon>Beutenbergiaceae</taxon>
        <taxon>Serinibacter</taxon>
    </lineage>
</organism>
<evidence type="ECO:0000313" key="2">
    <source>
        <dbReference type="Proteomes" id="UP000297318"/>
    </source>
</evidence>
<protein>
    <submittedName>
        <fullName evidence="1">Uncharacterized protein</fullName>
    </submittedName>
</protein>